<evidence type="ECO:0000256" key="1">
    <source>
        <dbReference type="SAM" id="Phobius"/>
    </source>
</evidence>
<keyword evidence="1" id="KW-1133">Transmembrane helix</keyword>
<dbReference type="EMBL" id="MN739696">
    <property type="protein sequence ID" value="QHT21708.1"/>
    <property type="molecule type" value="Genomic_DNA"/>
</dbReference>
<name>A0A6C0DYZ6_9ZZZZ</name>
<keyword evidence="1" id="KW-0472">Membrane</keyword>
<organism evidence="2">
    <name type="scientific">viral metagenome</name>
    <dbReference type="NCBI Taxonomy" id="1070528"/>
    <lineage>
        <taxon>unclassified sequences</taxon>
        <taxon>metagenomes</taxon>
        <taxon>organismal metagenomes</taxon>
    </lineage>
</organism>
<reference evidence="2" key="1">
    <citation type="journal article" date="2020" name="Nature">
        <title>Giant virus diversity and host interactions through global metagenomics.</title>
        <authorList>
            <person name="Schulz F."/>
            <person name="Roux S."/>
            <person name="Paez-Espino D."/>
            <person name="Jungbluth S."/>
            <person name="Walsh D.A."/>
            <person name="Denef V.J."/>
            <person name="McMahon K.D."/>
            <person name="Konstantinidis K.T."/>
            <person name="Eloe-Fadrosh E.A."/>
            <person name="Kyrpides N.C."/>
            <person name="Woyke T."/>
        </authorList>
    </citation>
    <scope>NUCLEOTIDE SEQUENCE</scope>
    <source>
        <strain evidence="2">GVMAG-M-3300023179-103</strain>
    </source>
</reference>
<protein>
    <submittedName>
        <fullName evidence="2">Uncharacterized protein</fullName>
    </submittedName>
</protein>
<accession>A0A6C0DYZ6</accession>
<sequence>MKFMPLVFFGSLIISLLILIIMNSGQKIIMPSIDEEKSVVYVDENGVRYRYYKKELDA</sequence>
<dbReference type="AlphaFoldDB" id="A0A6C0DYZ6"/>
<proteinExistence type="predicted"/>
<evidence type="ECO:0000313" key="2">
    <source>
        <dbReference type="EMBL" id="QHT21708.1"/>
    </source>
</evidence>
<feature type="transmembrane region" description="Helical" evidence="1">
    <location>
        <begin position="6"/>
        <end position="22"/>
    </location>
</feature>
<keyword evidence="1" id="KW-0812">Transmembrane</keyword>